<comment type="subcellular location">
    <subcellularLocation>
        <location evidence="3">Cell projection</location>
    </subcellularLocation>
    <subcellularLocation>
        <location evidence="2">Cytoplasm</location>
        <location evidence="2">Cytoskeleton</location>
    </subcellularLocation>
    <subcellularLocation>
        <location evidence="1">Membrane</location>
        <topology evidence="1">Multi-pass membrane protein</topology>
    </subcellularLocation>
</comment>
<evidence type="ECO:0000256" key="10">
    <source>
        <dbReference type="ARBA" id="ARBA00023212"/>
    </source>
</evidence>
<feature type="transmembrane region" description="Helical" evidence="14">
    <location>
        <begin position="2079"/>
        <end position="2100"/>
    </location>
</feature>
<feature type="coiled-coil region" evidence="12">
    <location>
        <begin position="602"/>
        <end position="629"/>
    </location>
</feature>
<dbReference type="InterPro" id="IPR037185">
    <property type="entry name" value="EmrE-like"/>
</dbReference>
<keyword evidence="11" id="KW-0966">Cell projection</keyword>
<keyword evidence="7 14" id="KW-1133">Transmembrane helix</keyword>
<name>A0A813AQI4_9DINO</name>
<keyword evidence="10" id="KW-0206">Cytoskeleton</keyword>
<dbReference type="GO" id="GO:0007018">
    <property type="term" value="P:microtubule-based movement"/>
    <property type="evidence" value="ECO:0007669"/>
    <property type="project" value="InterPro"/>
</dbReference>
<feature type="transmembrane region" description="Helical" evidence="14">
    <location>
        <begin position="1471"/>
        <end position="1491"/>
    </location>
</feature>
<feature type="transmembrane region" description="Helical" evidence="14">
    <location>
        <begin position="1604"/>
        <end position="1622"/>
    </location>
</feature>
<keyword evidence="9 14" id="KW-0472">Membrane</keyword>
<feature type="transmembrane region" description="Helical" evidence="14">
    <location>
        <begin position="1563"/>
        <end position="1584"/>
    </location>
</feature>
<evidence type="ECO:0000256" key="8">
    <source>
        <dbReference type="ARBA" id="ARBA00023054"/>
    </source>
</evidence>
<dbReference type="GO" id="GO:0005524">
    <property type="term" value="F:ATP binding"/>
    <property type="evidence" value="ECO:0007669"/>
    <property type="project" value="InterPro"/>
</dbReference>
<dbReference type="GO" id="GO:0030286">
    <property type="term" value="C:dynein complex"/>
    <property type="evidence" value="ECO:0007669"/>
    <property type="project" value="InterPro"/>
</dbReference>
<dbReference type="InterPro" id="IPR013602">
    <property type="entry name" value="Dynein_heavy_linker"/>
</dbReference>
<feature type="region of interest" description="Disordered" evidence="13">
    <location>
        <begin position="257"/>
        <end position="338"/>
    </location>
</feature>
<dbReference type="InterPro" id="IPR042228">
    <property type="entry name" value="Dynein_linker_3"/>
</dbReference>
<dbReference type="EMBL" id="CAJNJA010061141">
    <property type="protein sequence ID" value="CAE7872836.1"/>
    <property type="molecule type" value="Genomic_DNA"/>
</dbReference>
<feature type="transmembrane region" description="Helical" evidence="14">
    <location>
        <begin position="1681"/>
        <end position="1703"/>
    </location>
</feature>
<dbReference type="Proteomes" id="UP000601435">
    <property type="component" value="Unassembled WGS sequence"/>
</dbReference>
<evidence type="ECO:0000313" key="17">
    <source>
        <dbReference type="EMBL" id="CAE7872836.1"/>
    </source>
</evidence>
<dbReference type="GO" id="GO:0051959">
    <property type="term" value="F:dynein light intermediate chain binding"/>
    <property type="evidence" value="ECO:0007669"/>
    <property type="project" value="InterPro"/>
</dbReference>
<organism evidence="17 18">
    <name type="scientific">Symbiodinium necroappetens</name>
    <dbReference type="NCBI Taxonomy" id="1628268"/>
    <lineage>
        <taxon>Eukaryota</taxon>
        <taxon>Sar</taxon>
        <taxon>Alveolata</taxon>
        <taxon>Dinophyceae</taxon>
        <taxon>Suessiales</taxon>
        <taxon>Symbiodiniaceae</taxon>
        <taxon>Symbiodinium</taxon>
    </lineage>
</organism>
<evidence type="ECO:0000256" key="1">
    <source>
        <dbReference type="ARBA" id="ARBA00004141"/>
    </source>
</evidence>
<evidence type="ECO:0000256" key="2">
    <source>
        <dbReference type="ARBA" id="ARBA00004245"/>
    </source>
</evidence>
<dbReference type="Gene3D" id="3.40.50.300">
    <property type="entry name" value="P-loop containing nucleotide triphosphate hydrolases"/>
    <property type="match status" value="1"/>
</dbReference>
<feature type="transmembrane region" description="Helical" evidence="14">
    <location>
        <begin position="1912"/>
        <end position="1935"/>
    </location>
</feature>
<evidence type="ECO:0000256" key="7">
    <source>
        <dbReference type="ARBA" id="ARBA00022989"/>
    </source>
</evidence>
<dbReference type="Pfam" id="PF12774">
    <property type="entry name" value="AAA_6"/>
    <property type="match status" value="1"/>
</dbReference>
<dbReference type="Gene3D" id="1.20.58.1120">
    <property type="match status" value="2"/>
</dbReference>
<evidence type="ECO:0000259" key="15">
    <source>
        <dbReference type="Pfam" id="PF08393"/>
    </source>
</evidence>
<dbReference type="GO" id="GO:0042995">
    <property type="term" value="C:cell projection"/>
    <property type="evidence" value="ECO:0007669"/>
    <property type="project" value="UniProtKB-SubCell"/>
</dbReference>
<dbReference type="Gene3D" id="1.20.140.100">
    <property type="entry name" value="Dynein heavy chain, N-terminal domain 2"/>
    <property type="match status" value="1"/>
</dbReference>
<dbReference type="FunFam" id="1.20.140.100:FF:000004">
    <property type="entry name" value="Dynein axonemal heavy chain 6"/>
    <property type="match status" value="1"/>
</dbReference>
<evidence type="ECO:0000256" key="14">
    <source>
        <dbReference type="SAM" id="Phobius"/>
    </source>
</evidence>
<feature type="transmembrane region" description="Helical" evidence="14">
    <location>
        <begin position="2019"/>
        <end position="2041"/>
    </location>
</feature>
<proteinExistence type="predicted"/>
<feature type="transmembrane region" description="Helical" evidence="14">
    <location>
        <begin position="76"/>
        <end position="93"/>
    </location>
</feature>
<keyword evidence="5 14" id="KW-0812">Transmembrane</keyword>
<dbReference type="FunFam" id="3.20.180.20:FF:000003">
    <property type="entry name" value="Dynein heavy chain 12, axonemal"/>
    <property type="match status" value="1"/>
</dbReference>
<evidence type="ECO:0000256" key="4">
    <source>
        <dbReference type="ARBA" id="ARBA00022490"/>
    </source>
</evidence>
<dbReference type="Gene3D" id="1.10.287.2620">
    <property type="match status" value="1"/>
</dbReference>
<evidence type="ECO:0000256" key="12">
    <source>
        <dbReference type="SAM" id="Coils"/>
    </source>
</evidence>
<evidence type="ECO:0000313" key="18">
    <source>
        <dbReference type="Proteomes" id="UP000601435"/>
    </source>
</evidence>
<evidence type="ECO:0000256" key="11">
    <source>
        <dbReference type="ARBA" id="ARBA00023273"/>
    </source>
</evidence>
<feature type="transmembrane region" description="Helical" evidence="14">
    <location>
        <begin position="48"/>
        <end position="69"/>
    </location>
</feature>
<reference evidence="17" key="1">
    <citation type="submission" date="2021-02" db="EMBL/GenBank/DDBJ databases">
        <authorList>
            <person name="Dougan E. K."/>
            <person name="Rhodes N."/>
            <person name="Thang M."/>
            <person name="Chan C."/>
        </authorList>
    </citation>
    <scope>NUCLEOTIDE SEQUENCE</scope>
</reference>
<feature type="transmembrane region" description="Helical" evidence="14">
    <location>
        <begin position="1827"/>
        <end position="1847"/>
    </location>
</feature>
<keyword evidence="18" id="KW-1185">Reference proteome</keyword>
<feature type="transmembrane region" description="Helical" evidence="14">
    <location>
        <begin position="1941"/>
        <end position="1964"/>
    </location>
</feature>
<feature type="transmembrane region" description="Helical" evidence="14">
    <location>
        <begin position="113"/>
        <end position="134"/>
    </location>
</feature>
<dbReference type="Pfam" id="PF04142">
    <property type="entry name" value="Nuc_sug_transp"/>
    <property type="match status" value="1"/>
</dbReference>
<accession>A0A813AQI4</accession>
<dbReference type="OrthoDB" id="419427at2759"/>
<dbReference type="InterPro" id="IPR042222">
    <property type="entry name" value="Dynein_2_N"/>
</dbReference>
<feature type="transmembrane region" description="Helical" evidence="14">
    <location>
        <begin position="1634"/>
        <end position="1653"/>
    </location>
</feature>
<dbReference type="PANTHER" id="PTHR45703">
    <property type="entry name" value="DYNEIN HEAVY CHAIN"/>
    <property type="match status" value="1"/>
</dbReference>
<dbReference type="InterPro" id="IPR007271">
    <property type="entry name" value="Nuc_sug_transpt"/>
</dbReference>
<dbReference type="GO" id="GO:0045505">
    <property type="term" value="F:dynein intermediate chain binding"/>
    <property type="evidence" value="ECO:0007669"/>
    <property type="project" value="InterPro"/>
</dbReference>
<feature type="domain" description="Dynein heavy chain linker" evidence="15">
    <location>
        <begin position="683"/>
        <end position="976"/>
    </location>
</feature>
<keyword evidence="6" id="KW-0547">Nucleotide-binding</keyword>
<feature type="transmembrane region" description="Helical" evidence="14">
    <location>
        <begin position="146"/>
        <end position="166"/>
    </location>
</feature>
<dbReference type="GO" id="GO:0000139">
    <property type="term" value="C:Golgi membrane"/>
    <property type="evidence" value="ECO:0007669"/>
    <property type="project" value="InterPro"/>
</dbReference>
<dbReference type="GO" id="GO:0015165">
    <property type="term" value="F:pyrimidine nucleotide-sugar transmembrane transporter activity"/>
    <property type="evidence" value="ECO:0007669"/>
    <property type="project" value="InterPro"/>
</dbReference>
<feature type="compositionally biased region" description="Low complexity" evidence="13">
    <location>
        <begin position="262"/>
        <end position="273"/>
    </location>
</feature>
<evidence type="ECO:0000256" key="3">
    <source>
        <dbReference type="ARBA" id="ARBA00004316"/>
    </source>
</evidence>
<keyword evidence="8 12" id="KW-0175">Coiled coil</keyword>
<comment type="caution">
    <text evidence="17">The sequence shown here is derived from an EMBL/GenBank/DDBJ whole genome shotgun (WGS) entry which is preliminary data.</text>
</comment>
<dbReference type="InterPro" id="IPR027417">
    <property type="entry name" value="P-loop_NTPase"/>
</dbReference>
<dbReference type="InterPro" id="IPR035699">
    <property type="entry name" value="AAA_6"/>
</dbReference>
<evidence type="ECO:0000256" key="13">
    <source>
        <dbReference type="SAM" id="MobiDB-lite"/>
    </source>
</evidence>
<feature type="transmembrane region" description="Helical" evidence="14">
    <location>
        <begin position="1776"/>
        <end position="1795"/>
    </location>
</feature>
<dbReference type="SUPFAM" id="SSF103481">
    <property type="entry name" value="Multidrug resistance efflux transporter EmrE"/>
    <property type="match status" value="1"/>
</dbReference>
<sequence length="2485" mass="272983">MEDCSCFLQDVARGWSFKSFLMAAGLPSLSYLLQNLCIQVAYQQLDGIVFNILNQTKMLFTAFFVYLILGRRQSPAQCCALLLLSFAGVLVSLSEAKEAKASSSASASSSESFWMGICCIVSASALSGFGGAVSEWVLQREQRNSYLFSCEMAVLGCSAIFAGRFLSNQQEEGLFERWTGRTLIPVLTQGWGGIVVGLIAKTSGSVRKGFAVMVGLLLTCLLKWAVEGKELSWSAVVAVPLVALSIYLHDSEMTVSDDRGAEAPAEAGGAVPADTGAGVSAPTGHAEETPALRGSTTSKQTRFDAEPPEQHAIPTEQPAAPPAEEKEVAKKPSRARKSWFGGGQDVGTASEVFLQQFAPKTGTSLPAYLAQVNEQAQCGLFCHQLGSAKGDVYDAHAFARLERAVLLTQKTVDICSEGPLEVLEKFRKYSYLLSEKVEDFDPTDIDACRARIEGYRNAKYEVQVLSESFKDFPFFRLRCADMIQMLAEKAEALAQECLRQCNANIEERADAILEEWDSTHKRILASPDSEKDMAELREFMEVVQKKVVKPLMERTRVVHQQMNMVEDFGHDVGGEVVEKAFRSFEWPLQINMDVMEADRQLNKDKIAFMEQLQREVEEYQKDFQNYSAELEWVKGLDSYAVAGQVAQKIFSLQDNLVRATERVKSFSDREKLFQIDQRDYSDLEVLQDEFKPYFDLWSMAIDYNGCEEEWLSGKLANLTANEVEQTVDDNFKDSYKAFKSFEGSPNPQKVAQELRSAVQAFKKNMPIIQGLCQPAIKTSHLLQLFEDMDVDIDMEDGLTLTMCLEAGMLNHIDKVEAISTSAQKQHGLKVALQTMKNEWKSMAFGTLPYKNTGTFLLKGADDVQALLDDHIIKTQAVRGSPFVKPIEKEVKDWEAKLIYIQDLLEQWLMVQRTWLYLEPIFSSEDIVRQMPGEATKFQNVDKLWRDTMAAVDENPTVLDVTEIENLLVNFTDANKKWAAPVFGRVLRQDDLVQTMRESPAAPVPAAPVPAAPVPAAPVPAAPVPAAPVTPVIEPPEELTGGALVAFTRNEYLEVLAKEGIPASRGCWLYGDYLNDIPFVTDPVSCAQACSLDEKCFHWNFKFMVKRCDLKAYNGGVNQDIGDWITGDAARNGGGAWGHVQCYGQDAEYTSRLDQIQKCLNDYLETKRLAFPRFFFLSNDELLMILSQTKDPTAVQPHMGKCFEGINKVRFDGNSEIIEAMLSVEGEVVELINQVNVNEGEKKGNVERWLLEVQESMIKTLTKIMGDSVRSYAETQRGKWVLSWPGQVVIAVDNIYWTQEVAEAIEKGKLMLAEWSCVDNSGLPSCGPAMAPAEEEHSPPWVVVLATLVAILLPEAIVVAAFSSMGAGIKVAEIAADSQINMLGNAAGGICLLLLIFAFVIDLFTRPLYVQLPVGLIMACAFLAAASMKHISLPWLSGLTCLGLTVVMIVIVRRRCFKPGQVSGRAFFNSLAASFILGALIAIAAWVGWMAFTDRMWYEETRVWLAAENSAVYAYFYTNFTLDYPTYCSSETKNATLLSTFSDDGRAQIQSACSKSETVWFLQWSAPCAVGICNLILAAFSWVFAQATGGVDLRVGSEAARVKKALKLCLALVILMIAIMYTAQYVSGANVTVSAGLVCLAAASLAGILGFMLLEFGFDKLNEVSTQDGLAKNLVSILKSDWMKAIAVGGLNVFIPIIALLDILRQAVRKCTRSTLSTDIFTVEGRRVVREMRTWAWCNIFFKVNMLGELFVALLLGMKLTYVFFSWLNETLASMNLNFLVLALLVWGVGLAMFLCPIVPGSAVYLFAGVVCGAQSQLAGSIGFPAGVAVAAVVCSCAKLMACCLQYAMGYAAGQSVKVQQFVGVDKVPTRAMEQILKQDGLKIDKVAILVGGPDWPTSVLCGILRLRIPQMLLGTTPVIFVSIIPQCLVGALLTFTGDTSGIMPMVSSAVTLAAATVQASEMFFFSYRIMKVVEVDGEKLAQPRPEHEAVAELTRKEAAYVAALKETCHWSNMGCLQKLMVLFSSLCLLLAGFVLAADYSLGDQFCFRSFSITSKIGDPFELGGLDGQALNLVVVPAGWAALGLAFLGFFTHIIVSKWLACAARARLLKAPQPEQPGSTTIGKVNYDAFKGQVSLQFFCIFSTPGRLCAGIYVFRRVVCLAIKVSTCASQLADLVELVRGELSKLERKLTAQAVEACGRAMVTIDVHNRDVVGSLRDAKVASPKDFDWMAQLRYYWAPTGSIIMYETQKPSTVDNCQVSIINAMPLGSPVLLQATLLYGFEYLGNSDRLVVTPLTDRCYRTLMGAFHLFYGGAPEGPAGTGKTESTKVVFNCSDGLDYLAMGKFFKGLASSGAWCCFDEPAGSCFPPQICLVARAPPVETAAFRFNRIDLEVLSVIAQQVACIQEAIRMKKVGSFALSLRLQAPRGLFCSAQTSEASSLVQRRFIFEETELELIPTCAVNITMQGPQMDVRSRHQVNSDIGDCIG</sequence>
<feature type="transmembrane region" description="Helical" evidence="14">
    <location>
        <begin position="1432"/>
        <end position="1451"/>
    </location>
</feature>
<evidence type="ECO:0000256" key="9">
    <source>
        <dbReference type="ARBA" id="ARBA00023136"/>
    </source>
</evidence>
<evidence type="ECO:0000256" key="5">
    <source>
        <dbReference type="ARBA" id="ARBA00022692"/>
    </source>
</evidence>
<dbReference type="PANTHER" id="PTHR45703:SF1">
    <property type="entry name" value="DYNEINS HEAVY CHAIN"/>
    <property type="match status" value="1"/>
</dbReference>
<dbReference type="Gene3D" id="3.20.180.20">
    <property type="entry name" value="Dynein heavy chain, N-terminal domain 2"/>
    <property type="match status" value="1"/>
</dbReference>
<keyword evidence="4" id="KW-0963">Cytoplasm</keyword>
<feature type="transmembrane region" description="Helical" evidence="14">
    <location>
        <begin position="1340"/>
        <end position="1361"/>
    </location>
</feature>
<evidence type="ECO:0000259" key="16">
    <source>
        <dbReference type="Pfam" id="PF12774"/>
    </source>
</evidence>
<gene>
    <name evidence="17" type="primary">Dnah1</name>
    <name evidence="17" type="ORF">SNEC2469_LOCUS28292</name>
</gene>
<dbReference type="InterPro" id="IPR026983">
    <property type="entry name" value="DHC"/>
</dbReference>
<feature type="domain" description="Dynein heavy chain hydrolytic ATP-binding dynein motor region" evidence="16">
    <location>
        <begin position="2278"/>
        <end position="2359"/>
    </location>
</feature>
<dbReference type="Pfam" id="PF08393">
    <property type="entry name" value="DHC_N2"/>
    <property type="match status" value="2"/>
</dbReference>
<evidence type="ECO:0000256" key="6">
    <source>
        <dbReference type="ARBA" id="ARBA00022741"/>
    </source>
</evidence>
<feature type="transmembrane region" description="Helical" evidence="14">
    <location>
        <begin position="1382"/>
        <end position="1400"/>
    </location>
</feature>
<feature type="domain" description="Dynein heavy chain linker" evidence="15">
    <location>
        <begin position="1148"/>
        <end position="1266"/>
    </location>
</feature>
<feature type="transmembrane region" description="Helical" evidence="14">
    <location>
        <begin position="20"/>
        <end position="42"/>
    </location>
</feature>
<feature type="transmembrane region" description="Helical" evidence="14">
    <location>
        <begin position="1739"/>
        <end position="1764"/>
    </location>
</feature>
<protein>
    <submittedName>
        <fullName evidence="17">Dnah1 protein</fullName>
    </submittedName>
</protein>